<sequence>MGKKKSKKPVPIKSSSAMKSRTLARKITTKFHQLTSKKHALKESDSEAISRIEEELIELGGRDAYQKASQLNTSIFSTSKWVWGKLSLTGKAFGRKVNASKPKERTPSKVLEIGAINTQLLDFTAKGLCETRAIDINSQSPRIEEANFLSADFEPGAQDAIVCSMVLNCVPNADLRGEMIKKIDRLMNVRGDVFVVVPLLCLTQSPHINKESYETIWKNLGYELREVRVTPKLHMIWGVKGKGGGNGDAAEEGDWRVGKGKMGGRNTFGINFSKDKESGDTKKEKEKEMKKSAKK</sequence>
<dbReference type="EMBL" id="BRXW01000001">
    <property type="protein sequence ID" value="GMH98940.1"/>
    <property type="molecule type" value="Genomic_DNA"/>
</dbReference>
<evidence type="ECO:0008006" key="7">
    <source>
        <dbReference type="Google" id="ProtNLM"/>
    </source>
</evidence>
<protein>
    <recommendedName>
        <fullName evidence="7">25S rRNA adenine-N(1) methyltransferase</fullName>
    </recommendedName>
</protein>
<dbReference type="Pfam" id="PF11968">
    <property type="entry name" value="Bmt2"/>
    <property type="match status" value="1"/>
</dbReference>
<dbReference type="GO" id="GO:0005730">
    <property type="term" value="C:nucleolus"/>
    <property type="evidence" value="ECO:0007669"/>
    <property type="project" value="TreeGrafter"/>
</dbReference>
<dbReference type="InterPro" id="IPR029063">
    <property type="entry name" value="SAM-dependent_MTases_sf"/>
</dbReference>
<dbReference type="PANTHER" id="PTHR21008:SF1">
    <property type="entry name" value="25S RRNA (ADENINE(2142)-N(1))-METHYLTRANSFERASE"/>
    <property type="match status" value="1"/>
</dbReference>
<name>A0A9W7C3E8_9STRA</name>
<evidence type="ECO:0000256" key="3">
    <source>
        <dbReference type="ARBA" id="ARBA00022691"/>
    </source>
</evidence>
<evidence type="ECO:0000256" key="2">
    <source>
        <dbReference type="ARBA" id="ARBA00022679"/>
    </source>
</evidence>
<keyword evidence="6" id="KW-1185">Reference proteome</keyword>
<evidence type="ECO:0000256" key="1">
    <source>
        <dbReference type="ARBA" id="ARBA00022603"/>
    </source>
</evidence>
<gene>
    <name evidence="5" type="ORF">TrLO_g14227</name>
</gene>
<dbReference type="Proteomes" id="UP001165122">
    <property type="component" value="Unassembled WGS sequence"/>
</dbReference>
<dbReference type="GO" id="GO:0016433">
    <property type="term" value="F:rRNA (adenine) methyltransferase activity"/>
    <property type="evidence" value="ECO:0007669"/>
    <property type="project" value="TreeGrafter"/>
</dbReference>
<feature type="compositionally biased region" description="Basic and acidic residues" evidence="4">
    <location>
        <begin position="273"/>
        <end position="295"/>
    </location>
</feature>
<dbReference type="Gene3D" id="3.40.50.150">
    <property type="entry name" value="Vaccinia Virus protein VP39"/>
    <property type="match status" value="1"/>
</dbReference>
<evidence type="ECO:0000313" key="6">
    <source>
        <dbReference type="Proteomes" id="UP001165122"/>
    </source>
</evidence>
<evidence type="ECO:0000256" key="4">
    <source>
        <dbReference type="SAM" id="MobiDB-lite"/>
    </source>
</evidence>
<organism evidence="5 6">
    <name type="scientific">Triparma laevis f. longispina</name>
    <dbReference type="NCBI Taxonomy" id="1714387"/>
    <lineage>
        <taxon>Eukaryota</taxon>
        <taxon>Sar</taxon>
        <taxon>Stramenopiles</taxon>
        <taxon>Ochrophyta</taxon>
        <taxon>Bolidophyceae</taxon>
        <taxon>Parmales</taxon>
        <taxon>Triparmaceae</taxon>
        <taxon>Triparma</taxon>
    </lineage>
</organism>
<reference evidence="6" key="1">
    <citation type="journal article" date="2023" name="Commun. Biol.">
        <title>Genome analysis of Parmales, the sister group of diatoms, reveals the evolutionary specialization of diatoms from phago-mixotrophs to photoautotrophs.</title>
        <authorList>
            <person name="Ban H."/>
            <person name="Sato S."/>
            <person name="Yoshikawa S."/>
            <person name="Yamada K."/>
            <person name="Nakamura Y."/>
            <person name="Ichinomiya M."/>
            <person name="Sato N."/>
            <person name="Blanc-Mathieu R."/>
            <person name="Endo H."/>
            <person name="Kuwata A."/>
            <person name="Ogata H."/>
        </authorList>
    </citation>
    <scope>NUCLEOTIDE SEQUENCE [LARGE SCALE GENOMIC DNA]</scope>
    <source>
        <strain evidence="6">NIES 3700</strain>
    </source>
</reference>
<accession>A0A9W7C3E8</accession>
<proteinExistence type="predicted"/>
<keyword evidence="2" id="KW-0808">Transferase</keyword>
<dbReference type="AlphaFoldDB" id="A0A9W7C3E8"/>
<evidence type="ECO:0000313" key="5">
    <source>
        <dbReference type="EMBL" id="GMH98940.1"/>
    </source>
</evidence>
<dbReference type="SUPFAM" id="SSF53335">
    <property type="entry name" value="S-adenosyl-L-methionine-dependent methyltransferases"/>
    <property type="match status" value="1"/>
</dbReference>
<comment type="caution">
    <text evidence="5">The sequence shown here is derived from an EMBL/GenBank/DDBJ whole genome shotgun (WGS) entry which is preliminary data.</text>
</comment>
<dbReference type="OrthoDB" id="5954793at2759"/>
<keyword evidence="3" id="KW-0949">S-adenosyl-L-methionine</keyword>
<keyword evidence="1" id="KW-0489">Methyltransferase</keyword>
<dbReference type="PANTHER" id="PTHR21008">
    <property type="entry name" value="S-ADENOSYLMETHIONINE SENSOR UPSTREAM OF MTORC1-RELATED"/>
    <property type="match status" value="1"/>
</dbReference>
<feature type="region of interest" description="Disordered" evidence="4">
    <location>
        <begin position="245"/>
        <end position="295"/>
    </location>
</feature>
<dbReference type="InterPro" id="IPR021867">
    <property type="entry name" value="Bmt2/SAMTOR"/>
</dbReference>